<dbReference type="GO" id="GO:0016787">
    <property type="term" value="F:hydrolase activity"/>
    <property type="evidence" value="ECO:0007669"/>
    <property type="project" value="UniProtKB-KW"/>
</dbReference>
<feature type="transmembrane region" description="Helical" evidence="1">
    <location>
        <begin position="82"/>
        <end position="100"/>
    </location>
</feature>
<feature type="transmembrane region" description="Helical" evidence="1">
    <location>
        <begin position="215"/>
        <end position="239"/>
    </location>
</feature>
<dbReference type="EC" id="3.4.-.-" evidence="3"/>
<dbReference type="Proteomes" id="UP001597374">
    <property type="component" value="Unassembled WGS sequence"/>
</dbReference>
<keyword evidence="1" id="KW-0812">Transmembrane</keyword>
<sequence length="278" mass="31361">MSKTLKISTITIVAFSIHFLFDGIYFKSIRSWMHEVINQFGVSHIIAYLIVGIPIFAGTLLIGKQKEFFKNLGLDKSFLKALAFAVVCTAPMFLGFSLLFDFNTDIKLNTILVSILAAAFFEELYFRGFLFGQLYKHTSLGFITSVLLGALLFGLIHLYQSTDPIELVGIFLITFLGAILFAWAYVEWNYNLWVPVLLHLLMNLAWELFNVSDNALGGAYSNVFRTITIALIIAVTILYKKRKGLPLEINKHTLFMKKSVSTKHVNKSALRAKTRVAV</sequence>
<dbReference type="PANTHER" id="PTHR36435:SF1">
    <property type="entry name" value="CAAX AMINO TERMINAL PROTEASE FAMILY PROTEIN"/>
    <property type="match status" value="1"/>
</dbReference>
<comment type="caution">
    <text evidence="3">The sequence shown here is derived from an EMBL/GenBank/DDBJ whole genome shotgun (WGS) entry which is preliminary data.</text>
</comment>
<feature type="transmembrane region" description="Helical" evidence="1">
    <location>
        <begin position="45"/>
        <end position="62"/>
    </location>
</feature>
<keyword evidence="1" id="KW-1133">Transmembrane helix</keyword>
<feature type="transmembrane region" description="Helical" evidence="1">
    <location>
        <begin position="7"/>
        <end position="25"/>
    </location>
</feature>
<dbReference type="InterPro" id="IPR052710">
    <property type="entry name" value="CAAX_protease"/>
</dbReference>
<organism evidence="3 4">
    <name type="scientific">Pontibacter ruber</name>
    <dbReference type="NCBI Taxonomy" id="1343895"/>
    <lineage>
        <taxon>Bacteria</taxon>
        <taxon>Pseudomonadati</taxon>
        <taxon>Bacteroidota</taxon>
        <taxon>Cytophagia</taxon>
        <taxon>Cytophagales</taxon>
        <taxon>Hymenobacteraceae</taxon>
        <taxon>Pontibacter</taxon>
    </lineage>
</organism>
<proteinExistence type="predicted"/>
<reference evidence="4" key="1">
    <citation type="journal article" date="2019" name="Int. J. Syst. Evol. Microbiol.">
        <title>The Global Catalogue of Microorganisms (GCM) 10K type strain sequencing project: providing services to taxonomists for standard genome sequencing and annotation.</title>
        <authorList>
            <consortium name="The Broad Institute Genomics Platform"/>
            <consortium name="The Broad Institute Genome Sequencing Center for Infectious Disease"/>
            <person name="Wu L."/>
            <person name="Ma J."/>
        </authorList>
    </citation>
    <scope>NUCLEOTIDE SEQUENCE [LARGE SCALE GENOMIC DNA]</scope>
    <source>
        <strain evidence="4">CGMCC 4.1782</strain>
    </source>
</reference>
<evidence type="ECO:0000313" key="4">
    <source>
        <dbReference type="Proteomes" id="UP001597374"/>
    </source>
</evidence>
<keyword evidence="1" id="KW-0472">Membrane</keyword>
<evidence type="ECO:0000313" key="3">
    <source>
        <dbReference type="EMBL" id="MFD2247658.1"/>
    </source>
</evidence>
<feature type="transmembrane region" description="Helical" evidence="1">
    <location>
        <begin position="165"/>
        <end position="185"/>
    </location>
</feature>
<dbReference type="RefSeq" id="WP_250430699.1">
    <property type="nucleotide sequence ID" value="NZ_JALPRR010000003.1"/>
</dbReference>
<keyword evidence="4" id="KW-1185">Reference proteome</keyword>
<feature type="transmembrane region" description="Helical" evidence="1">
    <location>
        <begin position="192"/>
        <end position="209"/>
    </location>
</feature>
<feature type="transmembrane region" description="Helical" evidence="1">
    <location>
        <begin position="106"/>
        <end position="126"/>
    </location>
</feature>
<keyword evidence="3" id="KW-0378">Hydrolase</keyword>
<dbReference type="InterPro" id="IPR003675">
    <property type="entry name" value="Rce1/LyrA-like_dom"/>
</dbReference>
<protein>
    <submittedName>
        <fullName evidence="3">CPBP family intramembrane glutamic endopeptidase</fullName>
        <ecNumber evidence="3">3.4.-.-</ecNumber>
    </submittedName>
</protein>
<feature type="transmembrane region" description="Helical" evidence="1">
    <location>
        <begin position="138"/>
        <end position="159"/>
    </location>
</feature>
<evidence type="ECO:0000259" key="2">
    <source>
        <dbReference type="Pfam" id="PF02517"/>
    </source>
</evidence>
<accession>A0ABW5D024</accession>
<dbReference type="Pfam" id="PF02517">
    <property type="entry name" value="Rce1-like"/>
    <property type="match status" value="1"/>
</dbReference>
<evidence type="ECO:0000256" key="1">
    <source>
        <dbReference type="SAM" id="Phobius"/>
    </source>
</evidence>
<dbReference type="PANTHER" id="PTHR36435">
    <property type="entry name" value="SLR1288 PROTEIN"/>
    <property type="match status" value="1"/>
</dbReference>
<gene>
    <name evidence="3" type="ORF">ACFSKP_15440</name>
</gene>
<name>A0ABW5D024_9BACT</name>
<feature type="domain" description="CAAX prenyl protease 2/Lysostaphin resistance protein A-like" evidence="2">
    <location>
        <begin position="110"/>
        <end position="204"/>
    </location>
</feature>
<dbReference type="EMBL" id="JBHUIM010000002">
    <property type="protein sequence ID" value="MFD2247658.1"/>
    <property type="molecule type" value="Genomic_DNA"/>
</dbReference>